<evidence type="ECO:0000313" key="5">
    <source>
        <dbReference type="EMBL" id="RFU53327.1"/>
    </source>
</evidence>
<dbReference type="PANTHER" id="PTHR30514:SF10">
    <property type="entry name" value="MURR_RPIR FAMILY TRANSCRIPTIONAL REGULATOR"/>
    <property type="match status" value="1"/>
</dbReference>
<keyword evidence="8" id="KW-1185">Reference proteome</keyword>
<dbReference type="Proteomes" id="UP000246115">
    <property type="component" value="Chromosome"/>
</dbReference>
<dbReference type="Pfam" id="PF01418">
    <property type="entry name" value="HTH_6"/>
    <property type="match status" value="1"/>
</dbReference>
<dbReference type="Gene3D" id="3.40.50.10490">
    <property type="entry name" value="Glucose-6-phosphate isomerase like protein, domain 1"/>
    <property type="match status" value="1"/>
</dbReference>
<dbReference type="InterPro" id="IPR000281">
    <property type="entry name" value="HTH_RpiR"/>
</dbReference>
<dbReference type="InterPro" id="IPR009057">
    <property type="entry name" value="Homeodomain-like_sf"/>
</dbReference>
<dbReference type="PROSITE" id="PS51464">
    <property type="entry name" value="SIS"/>
    <property type="match status" value="1"/>
</dbReference>
<dbReference type="InterPro" id="IPR046348">
    <property type="entry name" value="SIS_dom_sf"/>
</dbReference>
<reference evidence="6" key="3">
    <citation type="submission" date="2018-08" db="EMBL/GenBank/DDBJ databases">
        <title>Streptococcus chenjunshii sp. nov., isolated from stools sample of the Tibetan antelope in the Qinghai-Tibet plateau, China.</title>
        <authorList>
            <person name="Tian Z."/>
        </authorList>
    </citation>
    <scope>NUCLEOTIDE SEQUENCE [LARGE SCALE GENOMIC DNA]</scope>
    <source>
        <strain evidence="6">Z15</strain>
    </source>
</reference>
<dbReference type="EMBL" id="QVQZ01000008">
    <property type="protein sequence ID" value="RFU53327.1"/>
    <property type="molecule type" value="Genomic_DNA"/>
</dbReference>
<evidence type="ECO:0000313" key="8">
    <source>
        <dbReference type="Proteomes" id="UP000264056"/>
    </source>
</evidence>
<evidence type="ECO:0000259" key="2">
    <source>
        <dbReference type="PROSITE" id="PS51464"/>
    </source>
</evidence>
<reference evidence="3" key="4">
    <citation type="journal article" date="2019" name="Int. J. Syst. Evol. Microbiol.">
        <title>Streptococcus chenjunshii sp. nov. isolated from feces of Tibetan antelopes.</title>
        <authorList>
            <person name="Tian Z."/>
            <person name="Lu S."/>
            <person name="Jin D."/>
            <person name="Yang J."/>
            <person name="Pu J."/>
            <person name="Lai X.H."/>
            <person name="Bai X.N."/>
            <person name="Wu X.M."/>
            <person name="Li J."/>
            <person name="Wang S."/>
            <person name="Xu J."/>
        </authorList>
    </citation>
    <scope>NUCLEOTIDE SEQUENCE</scope>
    <source>
        <strain evidence="3">Z15</strain>
    </source>
</reference>
<dbReference type="InterPro" id="IPR001347">
    <property type="entry name" value="SIS_dom"/>
</dbReference>
<dbReference type="GO" id="GO:1901135">
    <property type="term" value="P:carbohydrate derivative metabolic process"/>
    <property type="evidence" value="ECO:0007669"/>
    <property type="project" value="InterPro"/>
</dbReference>
<dbReference type="OrthoDB" id="3684496at2"/>
<sequence length="250" mass="28589">MDFLENIKQHEADYAKAELKVYHYVLNNLETLETFTITKIAELSLTSTAAVLRFCQTLGYKGFKDFRYDAIRYLHHHHQRPSADILDQMTDDYSQLMRQFRNMDRESIRTLIAAILKRRRLHIFGVYYSSLPARYLHMGLQDLGITSHFAGDLNSGAHLTNIINEEDSLIMFSVSGSSGNFRQALSAVQNNMPKHSFLITLNATAPVAKLFTTTIILPGNLFNKQSIVDTQSLPMVFVETLLNLIREELN</sequence>
<dbReference type="PROSITE" id="PS51071">
    <property type="entry name" value="HTH_RPIR"/>
    <property type="match status" value="1"/>
</dbReference>
<accession>A0A346NDK6</accession>
<evidence type="ECO:0000313" key="6">
    <source>
        <dbReference type="Proteomes" id="UP000246115"/>
    </source>
</evidence>
<dbReference type="GO" id="GO:0003677">
    <property type="term" value="F:DNA binding"/>
    <property type="evidence" value="ECO:0007669"/>
    <property type="project" value="InterPro"/>
</dbReference>
<evidence type="ECO:0000259" key="1">
    <source>
        <dbReference type="PROSITE" id="PS51071"/>
    </source>
</evidence>
<dbReference type="SUPFAM" id="SSF46689">
    <property type="entry name" value="Homeodomain-like"/>
    <property type="match status" value="1"/>
</dbReference>
<dbReference type="SUPFAM" id="SSF53697">
    <property type="entry name" value="SIS domain"/>
    <property type="match status" value="1"/>
</dbReference>
<protein>
    <submittedName>
        <fullName evidence="5">MurR/RpiR family transcriptional regulator</fullName>
    </submittedName>
</protein>
<dbReference type="AlphaFoldDB" id="A0A372KM21"/>
<dbReference type="EMBL" id="CP031733">
    <property type="protein sequence ID" value="AXQ79101.1"/>
    <property type="molecule type" value="Genomic_DNA"/>
</dbReference>
<gene>
    <name evidence="3" type="ORF">DDV21_008380</name>
    <name evidence="4" type="ORF">DDV22_09360</name>
    <name evidence="5" type="ORF">DDV23_04660</name>
</gene>
<proteinExistence type="predicted"/>
<dbReference type="InterPro" id="IPR047640">
    <property type="entry name" value="RpiR-like"/>
</dbReference>
<dbReference type="PANTHER" id="PTHR30514">
    <property type="entry name" value="GLUCOKINASE"/>
    <property type="match status" value="1"/>
</dbReference>
<name>A0A372KM21_9STRE</name>
<dbReference type="GO" id="GO:0003700">
    <property type="term" value="F:DNA-binding transcription factor activity"/>
    <property type="evidence" value="ECO:0007669"/>
    <property type="project" value="InterPro"/>
</dbReference>
<dbReference type="EMBL" id="QVQY01000033">
    <property type="protein sequence ID" value="RFU50296.1"/>
    <property type="molecule type" value="Genomic_DNA"/>
</dbReference>
<feature type="domain" description="HTH rpiR-type" evidence="1">
    <location>
        <begin position="1"/>
        <end position="77"/>
    </location>
</feature>
<evidence type="ECO:0000313" key="3">
    <source>
        <dbReference type="EMBL" id="AXQ79101.1"/>
    </source>
</evidence>
<reference evidence="5 7" key="2">
    <citation type="submission" date="2018-08" db="EMBL/GenBank/DDBJ databases">
        <title>Draft genome of Streptococcus sp. nov. Z1.</title>
        <authorList>
            <person name="Tian Z."/>
        </authorList>
    </citation>
    <scope>NUCLEOTIDE SEQUENCE [LARGE SCALE GENOMIC DNA]</scope>
    <source>
        <strain evidence="5">Z1</strain>
        <strain evidence="7">Z1(2018)</strain>
    </source>
</reference>
<reference evidence="4 8" key="1">
    <citation type="submission" date="2018-08" db="EMBL/GenBank/DDBJ databases">
        <title>Draft genome of Streptococcus sp .nov. Z2.</title>
        <authorList>
            <person name="Tian Z."/>
        </authorList>
    </citation>
    <scope>NUCLEOTIDE SEQUENCE [LARGE SCALE GENOMIC DNA]</scope>
    <source>
        <strain evidence="4 8">Z2</strain>
    </source>
</reference>
<feature type="domain" description="SIS" evidence="2">
    <location>
        <begin position="111"/>
        <end position="250"/>
    </location>
</feature>
<dbReference type="InterPro" id="IPR036388">
    <property type="entry name" value="WH-like_DNA-bd_sf"/>
</dbReference>
<evidence type="ECO:0000313" key="4">
    <source>
        <dbReference type="EMBL" id="RFU50296.1"/>
    </source>
</evidence>
<accession>A0A372KM21</accession>
<dbReference type="RefSeq" id="WP_116877952.1">
    <property type="nucleotide sequence ID" value="NZ_CP031733.1"/>
</dbReference>
<dbReference type="KEGG" id="schj:DDV21_008380"/>
<dbReference type="Proteomes" id="UP000262901">
    <property type="component" value="Unassembled WGS sequence"/>
</dbReference>
<evidence type="ECO:0000313" key="7">
    <source>
        <dbReference type="Proteomes" id="UP000262901"/>
    </source>
</evidence>
<dbReference type="Proteomes" id="UP000264056">
    <property type="component" value="Unassembled WGS sequence"/>
</dbReference>
<dbReference type="GO" id="GO:0097367">
    <property type="term" value="F:carbohydrate derivative binding"/>
    <property type="evidence" value="ECO:0007669"/>
    <property type="project" value="InterPro"/>
</dbReference>
<dbReference type="Gene3D" id="1.10.10.10">
    <property type="entry name" value="Winged helix-like DNA-binding domain superfamily/Winged helix DNA-binding domain"/>
    <property type="match status" value="1"/>
</dbReference>
<organism evidence="5 7">
    <name type="scientific">Streptococcus chenjunshii</name>
    <dbReference type="NCBI Taxonomy" id="2173853"/>
    <lineage>
        <taxon>Bacteria</taxon>
        <taxon>Bacillati</taxon>
        <taxon>Bacillota</taxon>
        <taxon>Bacilli</taxon>
        <taxon>Lactobacillales</taxon>
        <taxon>Streptococcaceae</taxon>
        <taxon>Streptococcus</taxon>
    </lineage>
</organism>